<keyword evidence="2" id="KW-1133">Transmembrane helix</keyword>
<keyword evidence="2" id="KW-0472">Membrane</keyword>
<feature type="domain" description="Bacterial sugar transferase" evidence="3">
    <location>
        <begin position="7"/>
        <end position="182"/>
    </location>
</feature>
<evidence type="ECO:0000313" key="4">
    <source>
        <dbReference type="EMBL" id="HEA22218.1"/>
    </source>
</evidence>
<proteinExistence type="inferred from homology"/>
<comment type="similarity">
    <text evidence="1">Belongs to the bacterial sugar transferase family.</text>
</comment>
<evidence type="ECO:0000256" key="2">
    <source>
        <dbReference type="SAM" id="Phobius"/>
    </source>
</evidence>
<dbReference type="Proteomes" id="UP000886191">
    <property type="component" value="Unassembled WGS sequence"/>
</dbReference>
<dbReference type="GO" id="GO:0016780">
    <property type="term" value="F:phosphotransferase activity, for other substituted phosphate groups"/>
    <property type="evidence" value="ECO:0007669"/>
    <property type="project" value="TreeGrafter"/>
</dbReference>
<accession>A0A831VS09</accession>
<organism evidence="4">
    <name type="scientific">Pricia antarctica</name>
    <dbReference type="NCBI Taxonomy" id="641691"/>
    <lineage>
        <taxon>Bacteria</taxon>
        <taxon>Pseudomonadati</taxon>
        <taxon>Bacteroidota</taxon>
        <taxon>Flavobacteriia</taxon>
        <taxon>Flavobacteriales</taxon>
        <taxon>Flavobacteriaceae</taxon>
        <taxon>Pricia</taxon>
    </lineage>
</organism>
<dbReference type="EMBL" id="DRGL01000053">
    <property type="protein sequence ID" value="HEA22218.1"/>
    <property type="molecule type" value="Genomic_DNA"/>
</dbReference>
<dbReference type="PANTHER" id="PTHR30576">
    <property type="entry name" value="COLANIC BIOSYNTHESIS UDP-GLUCOSE LIPID CARRIER TRANSFERASE"/>
    <property type="match status" value="1"/>
</dbReference>
<evidence type="ECO:0000256" key="1">
    <source>
        <dbReference type="ARBA" id="ARBA00006464"/>
    </source>
</evidence>
<evidence type="ECO:0000259" key="3">
    <source>
        <dbReference type="Pfam" id="PF02397"/>
    </source>
</evidence>
<dbReference type="Pfam" id="PF02397">
    <property type="entry name" value="Bac_transf"/>
    <property type="match status" value="1"/>
</dbReference>
<gene>
    <name evidence="4" type="ORF">ENH87_15050</name>
</gene>
<protein>
    <submittedName>
        <fullName evidence="4">Sugar transferase</fullName>
    </submittedName>
</protein>
<dbReference type="InterPro" id="IPR003362">
    <property type="entry name" value="Bact_transf"/>
</dbReference>
<feature type="transmembrane region" description="Helical" evidence="2">
    <location>
        <begin position="12"/>
        <end position="36"/>
    </location>
</feature>
<dbReference type="AlphaFoldDB" id="A0A831VS09"/>
<dbReference type="PANTHER" id="PTHR30576:SF8">
    <property type="entry name" value="UNDECAPRENYL-PHOSPHATE GALACTOSE PHOSPHOTRANSFERASE"/>
    <property type="match status" value="1"/>
</dbReference>
<reference evidence="4" key="1">
    <citation type="journal article" date="2020" name="mSystems">
        <title>Genome- and Community-Level Interaction Insights into Carbon Utilization and Element Cycling Functions of Hydrothermarchaeota in Hydrothermal Sediment.</title>
        <authorList>
            <person name="Zhou Z."/>
            <person name="Liu Y."/>
            <person name="Xu W."/>
            <person name="Pan J."/>
            <person name="Luo Z.H."/>
            <person name="Li M."/>
        </authorList>
    </citation>
    <scope>NUCLEOTIDE SEQUENCE [LARGE SCALE GENOMIC DNA]</scope>
    <source>
        <strain evidence="4">HyVt-345</strain>
    </source>
</reference>
<sequence length="200" mass="23187">MYRHFIKRICDFIAALSILMLISPIFTLVAITLWFANQGSIFFIQRRPGKGEQIFKILKFKTMNDKKDANNELLPDADRITKVGQFVRKTSLDELPQLLNVLIGDMSLIGPRPLLIRYLPLYSEHQRRRHDVRPGITGWAQINGRNAISWHQKFEYDVWYVDHQSFLLDLKILLGTFSKVIKRDGISSDTSATMEMFTGN</sequence>
<keyword evidence="2" id="KW-0812">Transmembrane</keyword>
<name>A0A831VS09_9FLAO</name>
<comment type="caution">
    <text evidence="4">The sequence shown here is derived from an EMBL/GenBank/DDBJ whole genome shotgun (WGS) entry which is preliminary data.</text>
</comment>
<keyword evidence="4" id="KW-0808">Transferase</keyword>